<evidence type="ECO:0000256" key="5">
    <source>
        <dbReference type="ARBA" id="ARBA00023136"/>
    </source>
</evidence>
<evidence type="ECO:0000313" key="8">
    <source>
        <dbReference type="Proteomes" id="UP000534294"/>
    </source>
</evidence>
<accession>A0A7W7YKT4</accession>
<dbReference type="Proteomes" id="UP000534294">
    <property type="component" value="Unassembled WGS sequence"/>
</dbReference>
<keyword evidence="4 6" id="KW-1133">Transmembrane helix</keyword>
<gene>
    <name evidence="7" type="ORF">HNQ64_002019</name>
</gene>
<feature type="transmembrane region" description="Helical" evidence="6">
    <location>
        <begin position="261"/>
        <end position="284"/>
    </location>
</feature>
<keyword evidence="8" id="KW-1185">Reference proteome</keyword>
<name>A0A7W7YKT4_9BACT</name>
<proteinExistence type="inferred from homology"/>
<dbReference type="RefSeq" id="WP_184207954.1">
    <property type="nucleotide sequence ID" value="NZ_JACHIF010000003.1"/>
</dbReference>
<organism evidence="7 8">
    <name type="scientific">Prosthecobacter dejongeii</name>
    <dbReference type="NCBI Taxonomy" id="48465"/>
    <lineage>
        <taxon>Bacteria</taxon>
        <taxon>Pseudomonadati</taxon>
        <taxon>Verrucomicrobiota</taxon>
        <taxon>Verrucomicrobiia</taxon>
        <taxon>Verrucomicrobiales</taxon>
        <taxon>Verrucomicrobiaceae</taxon>
        <taxon>Prosthecobacter</taxon>
    </lineage>
</organism>
<sequence length="297" mass="31849">MLFPLDALLAFALPSTAELMDAFPIIISLIIIEGLLSVDNALAIAAMANHLPEKQKFLALKFGIIGAYLFRGICLAFAAYIIANPWLKICGAAYLVYLMSEHFTGGGDEDNDGKPDSANQRGFWPTVIGIEIMDLSLSVDNVVAAVAMSPKLWVVCTGVFIGILALRFVAGACIRLLEKFPILADTAFVLIGYVGGILVYELLSDPASGFQVFPGPVHVGPERKFIGIVLILGISILYAKVPGVQVALKPLFKALLVPMKIVAMTVGLALKIILLPFTLIIKLFKSKEVTPTPPPSL</sequence>
<dbReference type="GO" id="GO:0016020">
    <property type="term" value="C:membrane"/>
    <property type="evidence" value="ECO:0007669"/>
    <property type="project" value="UniProtKB-SubCell"/>
</dbReference>
<evidence type="ECO:0000256" key="2">
    <source>
        <dbReference type="ARBA" id="ARBA00007511"/>
    </source>
</evidence>
<comment type="similarity">
    <text evidence="2">Belongs to the TerC family.</text>
</comment>
<dbReference type="EMBL" id="JACHIF010000003">
    <property type="protein sequence ID" value="MBB5037770.1"/>
    <property type="molecule type" value="Genomic_DNA"/>
</dbReference>
<feature type="transmembrane region" description="Helical" evidence="6">
    <location>
        <begin position="27"/>
        <end position="46"/>
    </location>
</feature>
<evidence type="ECO:0000256" key="6">
    <source>
        <dbReference type="SAM" id="Phobius"/>
    </source>
</evidence>
<feature type="transmembrane region" description="Helical" evidence="6">
    <location>
        <begin position="58"/>
        <end position="83"/>
    </location>
</feature>
<evidence type="ECO:0000256" key="1">
    <source>
        <dbReference type="ARBA" id="ARBA00004141"/>
    </source>
</evidence>
<dbReference type="InterPro" id="IPR022493">
    <property type="entry name" value="CHP03716_TM_YkoY"/>
</dbReference>
<dbReference type="PANTHER" id="PTHR30238:SF4">
    <property type="entry name" value="SLL1022 PROTEIN"/>
    <property type="match status" value="1"/>
</dbReference>
<dbReference type="InterPro" id="IPR005496">
    <property type="entry name" value="Integral_membrane_TerC"/>
</dbReference>
<feature type="transmembrane region" description="Helical" evidence="6">
    <location>
        <begin position="152"/>
        <end position="170"/>
    </location>
</feature>
<dbReference type="PANTHER" id="PTHR30238">
    <property type="entry name" value="MEMBRANE BOUND PREDICTED REDOX MODULATOR"/>
    <property type="match status" value="1"/>
</dbReference>
<feature type="transmembrane region" description="Helical" evidence="6">
    <location>
        <begin position="182"/>
        <end position="203"/>
    </location>
</feature>
<protein>
    <submittedName>
        <fullName evidence="7">YkoY family integral membrane protein</fullName>
    </submittedName>
</protein>
<dbReference type="AlphaFoldDB" id="A0A7W7YKT4"/>
<reference evidence="7 8" key="1">
    <citation type="submission" date="2020-08" db="EMBL/GenBank/DDBJ databases">
        <title>Genomic Encyclopedia of Type Strains, Phase IV (KMG-IV): sequencing the most valuable type-strain genomes for metagenomic binning, comparative biology and taxonomic classification.</title>
        <authorList>
            <person name="Goeker M."/>
        </authorList>
    </citation>
    <scope>NUCLEOTIDE SEQUENCE [LARGE SCALE GENOMIC DNA]</scope>
    <source>
        <strain evidence="7 8">DSM 12251</strain>
    </source>
</reference>
<keyword evidence="3 6" id="KW-0812">Transmembrane</keyword>
<feature type="transmembrane region" description="Helical" evidence="6">
    <location>
        <begin position="223"/>
        <end position="241"/>
    </location>
</feature>
<dbReference type="NCBIfam" id="TIGR03716">
    <property type="entry name" value="R_switched_YkoY"/>
    <property type="match status" value="1"/>
</dbReference>
<evidence type="ECO:0000313" key="7">
    <source>
        <dbReference type="EMBL" id="MBB5037770.1"/>
    </source>
</evidence>
<comment type="subcellular location">
    <subcellularLocation>
        <location evidence="1">Membrane</location>
        <topology evidence="1">Multi-pass membrane protein</topology>
    </subcellularLocation>
</comment>
<dbReference type="Pfam" id="PF03741">
    <property type="entry name" value="TerC"/>
    <property type="match status" value="1"/>
</dbReference>
<keyword evidence="5 6" id="KW-0472">Membrane</keyword>
<evidence type="ECO:0000256" key="3">
    <source>
        <dbReference type="ARBA" id="ARBA00022692"/>
    </source>
</evidence>
<comment type="caution">
    <text evidence="7">The sequence shown here is derived from an EMBL/GenBank/DDBJ whole genome shotgun (WGS) entry which is preliminary data.</text>
</comment>
<evidence type="ECO:0000256" key="4">
    <source>
        <dbReference type="ARBA" id="ARBA00022989"/>
    </source>
</evidence>